<gene>
    <name evidence="1" type="ORF">LCGC14_0274110</name>
</gene>
<protein>
    <submittedName>
        <fullName evidence="1">Uncharacterized protein</fullName>
    </submittedName>
</protein>
<proteinExistence type="predicted"/>
<accession>A0A0F9U362</accession>
<sequence>MIRVTHTYAILDVSPELYTEVREKLEAAGYQHAFHDREDGGPVIDMHGIALRAEEPTEPKDTK</sequence>
<organism evidence="1">
    <name type="scientific">marine sediment metagenome</name>
    <dbReference type="NCBI Taxonomy" id="412755"/>
    <lineage>
        <taxon>unclassified sequences</taxon>
        <taxon>metagenomes</taxon>
        <taxon>ecological metagenomes</taxon>
    </lineage>
</organism>
<reference evidence="1" key="1">
    <citation type="journal article" date="2015" name="Nature">
        <title>Complex archaea that bridge the gap between prokaryotes and eukaryotes.</title>
        <authorList>
            <person name="Spang A."/>
            <person name="Saw J.H."/>
            <person name="Jorgensen S.L."/>
            <person name="Zaremba-Niedzwiedzka K."/>
            <person name="Martijn J."/>
            <person name="Lind A.E."/>
            <person name="van Eijk R."/>
            <person name="Schleper C."/>
            <person name="Guy L."/>
            <person name="Ettema T.J."/>
        </authorList>
    </citation>
    <scope>NUCLEOTIDE SEQUENCE</scope>
</reference>
<dbReference type="AlphaFoldDB" id="A0A0F9U362"/>
<name>A0A0F9U362_9ZZZZ</name>
<comment type="caution">
    <text evidence="1">The sequence shown here is derived from an EMBL/GenBank/DDBJ whole genome shotgun (WGS) entry which is preliminary data.</text>
</comment>
<evidence type="ECO:0000313" key="1">
    <source>
        <dbReference type="EMBL" id="KKN85999.1"/>
    </source>
</evidence>
<dbReference type="EMBL" id="LAZR01000153">
    <property type="protein sequence ID" value="KKN85999.1"/>
    <property type="molecule type" value="Genomic_DNA"/>
</dbReference>